<accession>A0A399D4H2</accession>
<dbReference type="Proteomes" id="UP000266441">
    <property type="component" value="Unassembled WGS sequence"/>
</dbReference>
<dbReference type="AlphaFoldDB" id="A0A399D4H2"/>
<feature type="domain" description="DUF5916" evidence="1">
    <location>
        <begin position="306"/>
        <end position="398"/>
    </location>
</feature>
<name>A0A399D4H2_9BACT</name>
<proteinExistence type="predicted"/>
<dbReference type="CDD" id="cd09618">
    <property type="entry name" value="CBM9_like_2"/>
    <property type="match status" value="1"/>
</dbReference>
<evidence type="ECO:0000313" key="3">
    <source>
        <dbReference type="Proteomes" id="UP000266441"/>
    </source>
</evidence>
<dbReference type="Pfam" id="PF19313">
    <property type="entry name" value="DUF5916"/>
    <property type="match status" value="1"/>
</dbReference>
<sequence length="827" mass="95472">MFWYFRANFFQTNDAMRFDTVKENLGSMECAFLIIGSYLRFKKSGNIKSIFLLFLLFFSFNSFGQREMQFNHYSPAYFDSIRLLVYDTATEHYVIEAHRLSGENEIVIDGQLNEPAWWKAEHKGNLLEKEPFPLIPMSEETEFAILHDDENLYIGVWCWDSEPGKIIQQLSPRGTSAPDHLMFFIDSYHDHRTGYKFVVSPTGVQVDELRYDDIKRDNNWNGIWYSEGSVDENGWYAEVKIPFFNFRYPRDSTQTWGFNLMRNISKNASRGQWKPHLPEWDNTTRMSQLGHIENIRNIHSGRTFEIRPYGVASFSESAAQNSLKTFSFGGDIRYSPGPNLTADFTFNPDFAQVDADIFEINLTRFPTRFKELRPFFTERINIFNTPLELFYSRRIGAKGDILGGIKMTGKLQHGIEFGVLGNLTGKSLFSSSVQNVENALFSVMRVKKDILGSSNVGILAATKEDAENYNRIVGVDGSFMLNTNNIVDFQVASGQTEMEYDHNMAYNLAYVRTGDLMGVKLNFDRVEPAFEINRVGYIQKEPDRGWNKWIGLFRISPRINKYHIRRITANLEYENKKDLFTSRYIDRWLEIYPDFIPDQKFGTVVQTDTGERTISGGIKEANNFETGGDLTVNFINEMSVFAELKYFSDTELTGSYSGNVIKMSYATRPLSLGPQFAGKLSASKGTLYNFDQKYVGSQKSLSADGEGRFMHNIITKLQGGFTKTYNPENENDGRYFKLSSNTTWMFTKDFFIRVHAQGIFGTTYYEQKQIYNDYLLSGLLSWEYQPGSFLYLAYNEARFDILDSGIDRNFDFKNRTVVLKVSYFFSI</sequence>
<keyword evidence="3" id="KW-1185">Reference proteome</keyword>
<dbReference type="Gene3D" id="2.60.40.1190">
    <property type="match status" value="1"/>
</dbReference>
<comment type="caution">
    <text evidence="2">The sequence shown here is derived from an EMBL/GenBank/DDBJ whole genome shotgun (WGS) entry which is preliminary data.</text>
</comment>
<evidence type="ECO:0000259" key="1">
    <source>
        <dbReference type="Pfam" id="PF19313"/>
    </source>
</evidence>
<dbReference type="OrthoDB" id="9786766at2"/>
<protein>
    <recommendedName>
        <fullName evidence="1">DUF5916 domain-containing protein</fullName>
    </recommendedName>
</protein>
<dbReference type="SUPFAM" id="SSF49344">
    <property type="entry name" value="CBD9-like"/>
    <property type="match status" value="1"/>
</dbReference>
<organism evidence="2 3">
    <name type="scientific">Mariniphaga sediminis</name>
    <dbReference type="NCBI Taxonomy" id="1628158"/>
    <lineage>
        <taxon>Bacteria</taxon>
        <taxon>Pseudomonadati</taxon>
        <taxon>Bacteroidota</taxon>
        <taxon>Bacteroidia</taxon>
        <taxon>Marinilabiliales</taxon>
        <taxon>Prolixibacteraceae</taxon>
        <taxon>Mariniphaga</taxon>
    </lineage>
</organism>
<dbReference type="InterPro" id="IPR045670">
    <property type="entry name" value="DUF5916"/>
</dbReference>
<gene>
    <name evidence="2" type="ORF">D1164_04295</name>
</gene>
<reference evidence="2 3" key="1">
    <citation type="journal article" date="2015" name="Int. J. Syst. Evol. Microbiol.">
        <title>Mariniphaga sediminis sp. nov., isolated from coastal sediment.</title>
        <authorList>
            <person name="Wang F.Q."/>
            <person name="Shen Q.Y."/>
            <person name="Chen G.J."/>
            <person name="Du Z.J."/>
        </authorList>
    </citation>
    <scope>NUCLEOTIDE SEQUENCE [LARGE SCALE GENOMIC DNA]</scope>
    <source>
        <strain evidence="2 3">SY21</strain>
    </source>
</reference>
<evidence type="ECO:0000313" key="2">
    <source>
        <dbReference type="EMBL" id="RIH66815.1"/>
    </source>
</evidence>
<dbReference type="EMBL" id="QWET01000002">
    <property type="protein sequence ID" value="RIH66815.1"/>
    <property type="molecule type" value="Genomic_DNA"/>
</dbReference>